<evidence type="ECO:0000259" key="1">
    <source>
        <dbReference type="Pfam" id="PF18660"/>
    </source>
</evidence>
<evidence type="ECO:0000313" key="3">
    <source>
        <dbReference type="Proteomes" id="UP000271152"/>
    </source>
</evidence>
<dbReference type="EMBL" id="RBUG01000125">
    <property type="protein sequence ID" value="RMU69223.1"/>
    <property type="molecule type" value="Genomic_DNA"/>
</dbReference>
<gene>
    <name evidence="2" type="ORF">ALP23_200044</name>
</gene>
<name>A0A3M5WI37_9PSED</name>
<protein>
    <recommendedName>
        <fullName evidence="1">Tsi6 domain-containing protein</fullName>
    </recommendedName>
</protein>
<accession>A0A3M5WI37</accession>
<comment type="caution">
    <text evidence="2">The sequence shown here is derived from an EMBL/GenBank/DDBJ whole genome shotgun (WGS) entry which is preliminary data.</text>
</comment>
<proteinExistence type="predicted"/>
<feature type="domain" description="Tsi6" evidence="1">
    <location>
        <begin position="2"/>
        <end position="69"/>
    </location>
</feature>
<dbReference type="InterPro" id="IPR040818">
    <property type="entry name" value="Tsi6"/>
</dbReference>
<dbReference type="AlphaFoldDB" id="A0A3M5WI37"/>
<dbReference type="Pfam" id="PF18660">
    <property type="entry name" value="Tsi6"/>
    <property type="match status" value="1"/>
</dbReference>
<dbReference type="Proteomes" id="UP000271152">
    <property type="component" value="Unassembled WGS sequence"/>
</dbReference>
<evidence type="ECO:0000313" key="2">
    <source>
        <dbReference type="EMBL" id="RMU69223.1"/>
    </source>
</evidence>
<reference evidence="2 3" key="1">
    <citation type="submission" date="2018-08" db="EMBL/GenBank/DDBJ databases">
        <title>Recombination of ecologically and evolutionarily significant loci maintains genetic cohesion in the Pseudomonas syringae species complex.</title>
        <authorList>
            <person name="Dillon M."/>
            <person name="Thakur S."/>
            <person name="Almeida R.N.D."/>
            <person name="Weir B.S."/>
            <person name="Guttman D.S."/>
        </authorList>
    </citation>
    <scope>NUCLEOTIDE SEQUENCE [LARGE SCALE GENOMIC DNA]</scope>
    <source>
        <strain evidence="2 3">ICMP 11947</strain>
    </source>
</reference>
<organism evidence="2 3">
    <name type="scientific">Pseudomonas syringae pv. apii</name>
    <dbReference type="NCBI Taxonomy" id="81036"/>
    <lineage>
        <taxon>Bacteria</taxon>
        <taxon>Pseudomonadati</taxon>
        <taxon>Pseudomonadota</taxon>
        <taxon>Gammaproteobacteria</taxon>
        <taxon>Pseudomonadales</taxon>
        <taxon>Pseudomonadaceae</taxon>
        <taxon>Pseudomonas</taxon>
    </lineage>
</organism>
<sequence length="85" mass="9689">MRISRHPAFSIYSAVLNQPFYIKSIFEVVEADKSGLHKFFIGALAVKRFKEKDYVLAQAPMDVYYIANQSANGLEIKLAEGLWHP</sequence>